<feature type="region of interest" description="Disordered" evidence="1">
    <location>
        <begin position="140"/>
        <end position="166"/>
    </location>
</feature>
<protein>
    <submittedName>
        <fullName evidence="3">Uncharacterized protein</fullName>
    </submittedName>
</protein>
<feature type="transmembrane region" description="Helical" evidence="2">
    <location>
        <begin position="116"/>
        <end position="138"/>
    </location>
</feature>
<proteinExistence type="predicted"/>
<accession>A0A7S0HQD5</accession>
<name>A0A7S0HQD5_9EUKA</name>
<keyword evidence="2" id="KW-1133">Transmembrane helix</keyword>
<dbReference type="EMBL" id="HBEP01020191">
    <property type="protein sequence ID" value="CAD8490799.1"/>
    <property type="molecule type" value="Transcribed_RNA"/>
</dbReference>
<organism evidence="3">
    <name type="scientific">Phaeocystis antarctica</name>
    <dbReference type="NCBI Taxonomy" id="33657"/>
    <lineage>
        <taxon>Eukaryota</taxon>
        <taxon>Haptista</taxon>
        <taxon>Haptophyta</taxon>
        <taxon>Prymnesiophyceae</taxon>
        <taxon>Phaeocystales</taxon>
        <taxon>Phaeocystaceae</taxon>
        <taxon>Phaeocystis</taxon>
    </lineage>
</organism>
<sequence>MPRGQHELLHNALFGPSLPLPPQLRRLCAAQLGVAAALLLLTARCALWGQPMIGEPQSLMGCLVCYALSVLACARDRALYIRLMCIWGILSFGAVLALLRAFSRPETRARISPAELLAPCALHAVAVVLNVLGVVAVLSDSPSGQPRRAAPRTRGLRLQRPPAKDL</sequence>
<keyword evidence="2" id="KW-0472">Membrane</keyword>
<gene>
    <name evidence="3" type="ORF">PANT1444_LOCUS11345</name>
</gene>
<dbReference type="AlphaFoldDB" id="A0A7S0HQD5"/>
<reference evidence="3" key="1">
    <citation type="submission" date="2021-01" db="EMBL/GenBank/DDBJ databases">
        <authorList>
            <person name="Corre E."/>
            <person name="Pelletier E."/>
            <person name="Niang G."/>
            <person name="Scheremetjew M."/>
            <person name="Finn R."/>
            <person name="Kale V."/>
            <person name="Holt S."/>
            <person name="Cochrane G."/>
            <person name="Meng A."/>
            <person name="Brown T."/>
            <person name="Cohen L."/>
        </authorList>
    </citation>
    <scope>NUCLEOTIDE SEQUENCE</scope>
    <source>
        <strain evidence="3">CCMP1374</strain>
    </source>
</reference>
<evidence type="ECO:0000256" key="2">
    <source>
        <dbReference type="SAM" id="Phobius"/>
    </source>
</evidence>
<feature type="transmembrane region" description="Helical" evidence="2">
    <location>
        <begin position="81"/>
        <end position="101"/>
    </location>
</feature>
<evidence type="ECO:0000256" key="1">
    <source>
        <dbReference type="SAM" id="MobiDB-lite"/>
    </source>
</evidence>
<keyword evidence="2" id="KW-0812">Transmembrane</keyword>
<evidence type="ECO:0000313" key="3">
    <source>
        <dbReference type="EMBL" id="CAD8490799.1"/>
    </source>
</evidence>